<reference evidence="1 2" key="1">
    <citation type="submission" date="2016-01" db="EMBL/GenBank/DDBJ databases">
        <title>Highly variable Streptococcus oralis are common among viridans streptococci isolated from primates.</title>
        <authorList>
            <person name="Denapaite D."/>
            <person name="Rieger M."/>
            <person name="Koendgen S."/>
            <person name="Brueckner R."/>
            <person name="Ochigava I."/>
            <person name="Kappeler P."/>
            <person name="Maetz-Rensing K."/>
            <person name="Leendertz F."/>
            <person name="Hakenbeck R."/>
        </authorList>
    </citation>
    <scope>NUCLEOTIDE SEQUENCE [LARGE SCALE GENOMIC DNA]</scope>
    <source>
        <strain evidence="1 2">DD16</strain>
    </source>
</reference>
<dbReference type="PATRIC" id="fig|1303.79.peg.2265"/>
<dbReference type="Proteomes" id="UP000072653">
    <property type="component" value="Unassembled WGS sequence"/>
</dbReference>
<dbReference type="AlphaFoldDB" id="A0A139P524"/>
<gene>
    <name evidence="1" type="ORF">SORDD16_01855</name>
</gene>
<protein>
    <submittedName>
        <fullName evidence="1">Uncharacterized protein</fullName>
    </submittedName>
</protein>
<comment type="caution">
    <text evidence="1">The sequence shown here is derived from an EMBL/GenBank/DDBJ whole genome shotgun (WGS) entry which is preliminary data.</text>
</comment>
<dbReference type="EMBL" id="LQOB01000427">
    <property type="protein sequence ID" value="KXT83252.1"/>
    <property type="molecule type" value="Genomic_DNA"/>
</dbReference>
<accession>A0A139P524</accession>
<evidence type="ECO:0000313" key="2">
    <source>
        <dbReference type="Proteomes" id="UP000072653"/>
    </source>
</evidence>
<evidence type="ECO:0000313" key="1">
    <source>
        <dbReference type="EMBL" id="KXT83252.1"/>
    </source>
</evidence>
<sequence>MQRRWRFDLQILMLKLIGLLRSNLSFGCSMQRHWRFD</sequence>
<proteinExistence type="predicted"/>
<organism evidence="1 2">
    <name type="scientific">Streptococcus oralis</name>
    <dbReference type="NCBI Taxonomy" id="1303"/>
    <lineage>
        <taxon>Bacteria</taxon>
        <taxon>Bacillati</taxon>
        <taxon>Bacillota</taxon>
        <taxon>Bacilli</taxon>
        <taxon>Lactobacillales</taxon>
        <taxon>Streptococcaceae</taxon>
        <taxon>Streptococcus</taxon>
    </lineage>
</organism>
<name>A0A139P524_STROR</name>